<dbReference type="AlphaFoldDB" id="G2YI38"/>
<sequence length="95" mass="10795">MSTRPTVLATNRRTYLAPAILVDGRIRNRGLDNSADLSWTSVGILVSAMPEGSYSSETGYFEAVLQFSEYKSLQLQQRFRMPHIITKELPDVFRQ</sequence>
<dbReference type="EMBL" id="FQ790337">
    <property type="protein sequence ID" value="CCD51375.1"/>
    <property type="molecule type" value="Genomic_DNA"/>
</dbReference>
<dbReference type="HOGENOM" id="CLU_2372542_0_0_1"/>
<proteinExistence type="predicted"/>
<gene>
    <name evidence="1" type="ORF">BofuT4_uP016810.1</name>
</gene>
<dbReference type="Proteomes" id="UP000008177">
    <property type="component" value="Unplaced contigs"/>
</dbReference>
<evidence type="ECO:0000313" key="1">
    <source>
        <dbReference type="EMBL" id="CCD51375.1"/>
    </source>
</evidence>
<evidence type="ECO:0000313" key="2">
    <source>
        <dbReference type="Proteomes" id="UP000008177"/>
    </source>
</evidence>
<protein>
    <submittedName>
        <fullName evidence="1">Uncharacterized protein</fullName>
    </submittedName>
</protein>
<reference evidence="2" key="1">
    <citation type="journal article" date="2011" name="PLoS Genet.">
        <title>Genomic analysis of the necrotrophic fungal pathogens Sclerotinia sclerotiorum and Botrytis cinerea.</title>
        <authorList>
            <person name="Amselem J."/>
            <person name="Cuomo C.A."/>
            <person name="van Kan J.A."/>
            <person name="Viaud M."/>
            <person name="Benito E.P."/>
            <person name="Couloux A."/>
            <person name="Coutinho P.M."/>
            <person name="de Vries R.P."/>
            <person name="Dyer P.S."/>
            <person name="Fillinger S."/>
            <person name="Fournier E."/>
            <person name="Gout L."/>
            <person name="Hahn M."/>
            <person name="Kohn L."/>
            <person name="Lapalu N."/>
            <person name="Plummer K.M."/>
            <person name="Pradier J.M."/>
            <person name="Quevillon E."/>
            <person name="Sharon A."/>
            <person name="Simon A."/>
            <person name="ten Have A."/>
            <person name="Tudzynski B."/>
            <person name="Tudzynski P."/>
            <person name="Wincker P."/>
            <person name="Andrew M."/>
            <person name="Anthouard V."/>
            <person name="Beever R.E."/>
            <person name="Beffa R."/>
            <person name="Benoit I."/>
            <person name="Bouzid O."/>
            <person name="Brault B."/>
            <person name="Chen Z."/>
            <person name="Choquer M."/>
            <person name="Collemare J."/>
            <person name="Cotton P."/>
            <person name="Danchin E.G."/>
            <person name="Da Silva C."/>
            <person name="Gautier A."/>
            <person name="Giraud C."/>
            <person name="Giraud T."/>
            <person name="Gonzalez C."/>
            <person name="Grossetete S."/>
            <person name="Guldener U."/>
            <person name="Henrissat B."/>
            <person name="Howlett B.J."/>
            <person name="Kodira C."/>
            <person name="Kretschmer M."/>
            <person name="Lappartient A."/>
            <person name="Leroch M."/>
            <person name="Levis C."/>
            <person name="Mauceli E."/>
            <person name="Neuveglise C."/>
            <person name="Oeser B."/>
            <person name="Pearson M."/>
            <person name="Poulain J."/>
            <person name="Poussereau N."/>
            <person name="Quesneville H."/>
            <person name="Rascle C."/>
            <person name="Schumacher J."/>
            <person name="Segurens B."/>
            <person name="Sexton A."/>
            <person name="Silva E."/>
            <person name="Sirven C."/>
            <person name="Soanes D.M."/>
            <person name="Talbot N.J."/>
            <person name="Templeton M."/>
            <person name="Yandava C."/>
            <person name="Yarden O."/>
            <person name="Zeng Q."/>
            <person name="Rollins J.A."/>
            <person name="Lebrun M.H."/>
            <person name="Dickman M."/>
        </authorList>
    </citation>
    <scope>NUCLEOTIDE SEQUENCE [LARGE SCALE GENOMIC DNA]</scope>
    <source>
        <strain evidence="2">T4</strain>
    </source>
</reference>
<dbReference type="InParanoid" id="G2YI38"/>
<name>G2YI38_BOTF4</name>
<organism evidence="1 2">
    <name type="scientific">Botryotinia fuckeliana (strain T4)</name>
    <name type="common">Noble rot fungus</name>
    <name type="synonym">Botrytis cinerea</name>
    <dbReference type="NCBI Taxonomy" id="999810"/>
    <lineage>
        <taxon>Eukaryota</taxon>
        <taxon>Fungi</taxon>
        <taxon>Dikarya</taxon>
        <taxon>Ascomycota</taxon>
        <taxon>Pezizomycotina</taxon>
        <taxon>Leotiomycetes</taxon>
        <taxon>Helotiales</taxon>
        <taxon>Sclerotiniaceae</taxon>
        <taxon>Botrytis</taxon>
    </lineage>
</organism>
<accession>G2YI38</accession>